<proteinExistence type="predicted"/>
<evidence type="ECO:0000313" key="3">
    <source>
        <dbReference type="Proteomes" id="UP000176787"/>
    </source>
</evidence>
<gene>
    <name evidence="2" type="ORF">A3H02_02770</name>
</gene>
<dbReference type="EMBL" id="MHMS01000015">
    <property type="protein sequence ID" value="OGZ32070.1"/>
    <property type="molecule type" value="Genomic_DNA"/>
</dbReference>
<sequence length="60" mass="6686">MLFYFLYCGMRYPWVGLSIFGVWIAIAVILAVNENIDASFLYIIGVAVSVVFAMVGFRSA</sequence>
<organism evidence="2 3">
    <name type="scientific">Candidatus Niyogibacteria bacterium RIFCSPLOWO2_12_FULL_41_13</name>
    <dbReference type="NCBI Taxonomy" id="1801726"/>
    <lineage>
        <taxon>Bacteria</taxon>
        <taxon>Candidatus Niyogiibacteriota</taxon>
    </lineage>
</organism>
<keyword evidence="1" id="KW-0812">Transmembrane</keyword>
<reference evidence="2 3" key="1">
    <citation type="journal article" date="2016" name="Nat. Commun.">
        <title>Thousands of microbial genomes shed light on interconnected biogeochemical processes in an aquifer system.</title>
        <authorList>
            <person name="Anantharaman K."/>
            <person name="Brown C.T."/>
            <person name="Hug L.A."/>
            <person name="Sharon I."/>
            <person name="Castelle C.J."/>
            <person name="Probst A.J."/>
            <person name="Thomas B.C."/>
            <person name="Singh A."/>
            <person name="Wilkins M.J."/>
            <person name="Karaoz U."/>
            <person name="Brodie E.L."/>
            <person name="Williams K.H."/>
            <person name="Hubbard S.S."/>
            <person name="Banfield J.F."/>
        </authorList>
    </citation>
    <scope>NUCLEOTIDE SEQUENCE [LARGE SCALE GENOMIC DNA]</scope>
</reference>
<protein>
    <submittedName>
        <fullName evidence="2">Uncharacterized protein</fullName>
    </submittedName>
</protein>
<feature type="transmembrane region" description="Helical" evidence="1">
    <location>
        <begin position="38"/>
        <end position="57"/>
    </location>
</feature>
<name>A0A1G2F357_9BACT</name>
<comment type="caution">
    <text evidence="2">The sequence shown here is derived from an EMBL/GenBank/DDBJ whole genome shotgun (WGS) entry which is preliminary data.</text>
</comment>
<dbReference type="Proteomes" id="UP000176787">
    <property type="component" value="Unassembled WGS sequence"/>
</dbReference>
<keyword evidence="1" id="KW-0472">Membrane</keyword>
<evidence type="ECO:0000313" key="2">
    <source>
        <dbReference type="EMBL" id="OGZ32070.1"/>
    </source>
</evidence>
<feature type="transmembrane region" description="Helical" evidence="1">
    <location>
        <begin position="12"/>
        <end position="32"/>
    </location>
</feature>
<accession>A0A1G2F357</accession>
<dbReference type="AlphaFoldDB" id="A0A1G2F357"/>
<keyword evidence="1" id="KW-1133">Transmembrane helix</keyword>
<evidence type="ECO:0000256" key="1">
    <source>
        <dbReference type="SAM" id="Phobius"/>
    </source>
</evidence>